<dbReference type="AlphaFoldDB" id="A0A1J5RJ83"/>
<keyword evidence="1" id="KW-0472">Membrane</keyword>
<comment type="caution">
    <text evidence="2">The sequence shown here is derived from an EMBL/GenBank/DDBJ whole genome shotgun (WGS) entry which is preliminary data.</text>
</comment>
<organism evidence="2">
    <name type="scientific">mine drainage metagenome</name>
    <dbReference type="NCBI Taxonomy" id="410659"/>
    <lineage>
        <taxon>unclassified sequences</taxon>
        <taxon>metagenomes</taxon>
        <taxon>ecological metagenomes</taxon>
    </lineage>
</organism>
<proteinExistence type="predicted"/>
<gene>
    <name evidence="2" type="ORF">GALL_218290</name>
</gene>
<keyword evidence="1" id="KW-0812">Transmembrane</keyword>
<dbReference type="EMBL" id="MLJW01000153">
    <property type="protein sequence ID" value="OIQ96200.1"/>
    <property type="molecule type" value="Genomic_DNA"/>
</dbReference>
<feature type="transmembrane region" description="Helical" evidence="1">
    <location>
        <begin position="18"/>
        <end position="38"/>
    </location>
</feature>
<evidence type="ECO:0000256" key="1">
    <source>
        <dbReference type="SAM" id="Phobius"/>
    </source>
</evidence>
<protein>
    <recommendedName>
        <fullName evidence="3">Tfp pilus assembly protein PilX</fullName>
    </recommendedName>
</protein>
<evidence type="ECO:0000313" key="2">
    <source>
        <dbReference type="EMBL" id="OIQ96200.1"/>
    </source>
</evidence>
<keyword evidence="1" id="KW-1133">Transmembrane helix</keyword>
<accession>A0A1J5RJ83</accession>
<name>A0A1J5RJ83_9ZZZZ</name>
<evidence type="ECO:0008006" key="3">
    <source>
        <dbReference type="Google" id="ProtNLM"/>
    </source>
</evidence>
<reference evidence="2" key="1">
    <citation type="submission" date="2016-10" db="EMBL/GenBank/DDBJ databases">
        <title>Sequence of Gallionella enrichment culture.</title>
        <authorList>
            <person name="Poehlein A."/>
            <person name="Muehling M."/>
            <person name="Daniel R."/>
        </authorList>
    </citation>
    <scope>NUCLEOTIDE SEQUENCE</scope>
</reference>
<sequence>MLNQAKHRPSLARRQRGVILMIALVVLVVMTLAALALLRSVDTATLVAGNVAFQQSAAMSSDAGIEAAVTELVASSASTASPTTPYDLGGTSYAGNAVPGATAGYLANGLNPQYYAPDTASVSPATWTALWTYLDGLGLTKTLPADSAGNTVSYVIHRLCTTTGAPTSAGMSCVTSVSGSSSSSSKGAGSVSLFGSTQVYYRITARTQGPRGTVSFVQAVVAM</sequence>